<evidence type="ECO:0000313" key="2">
    <source>
        <dbReference type="EMBL" id="BAF58355.1"/>
    </source>
</evidence>
<organism evidence="2 3">
    <name type="scientific">Pelotomaculum thermopropionicum (strain DSM 13744 / JCM 10971 / SI)</name>
    <dbReference type="NCBI Taxonomy" id="370438"/>
    <lineage>
        <taxon>Bacteria</taxon>
        <taxon>Bacillati</taxon>
        <taxon>Bacillota</taxon>
        <taxon>Clostridia</taxon>
        <taxon>Eubacteriales</taxon>
        <taxon>Desulfotomaculaceae</taxon>
        <taxon>Pelotomaculum</taxon>
    </lineage>
</organism>
<dbReference type="STRING" id="370438.PTH_0174"/>
<proteinExistence type="predicted"/>
<reference evidence="3" key="1">
    <citation type="journal article" date="2008" name="Genome Res.">
        <title>The genome of Pelotomaculum thermopropionicum reveals niche-associated evolution in anaerobic microbiota.</title>
        <authorList>
            <person name="Kosaka T."/>
            <person name="Kato S."/>
            <person name="Shimoyama T."/>
            <person name="Ishii S."/>
            <person name="Abe T."/>
            <person name="Watanabe K."/>
        </authorList>
    </citation>
    <scope>NUCLEOTIDE SEQUENCE [LARGE SCALE GENOMIC DNA]</scope>
    <source>
        <strain evidence="3">DSM 13744 / JCM 10971 / SI</strain>
    </source>
</reference>
<dbReference type="HOGENOM" id="CLU_2317710_0_0_9"/>
<evidence type="ECO:0000256" key="1">
    <source>
        <dbReference type="SAM" id="MobiDB-lite"/>
    </source>
</evidence>
<dbReference type="EMBL" id="AP009389">
    <property type="protein sequence ID" value="BAF58355.1"/>
    <property type="molecule type" value="Genomic_DNA"/>
</dbReference>
<keyword evidence="3" id="KW-1185">Reference proteome</keyword>
<protein>
    <submittedName>
        <fullName evidence="2">Uncharacterized protein</fullName>
    </submittedName>
</protein>
<dbReference type="AlphaFoldDB" id="A5D5Z0"/>
<feature type="region of interest" description="Disordered" evidence="1">
    <location>
        <begin position="15"/>
        <end position="38"/>
    </location>
</feature>
<accession>A5D5Z0</accession>
<dbReference type="Proteomes" id="UP000006556">
    <property type="component" value="Chromosome"/>
</dbReference>
<dbReference type="KEGG" id="pth:PTH_0174"/>
<evidence type="ECO:0000313" key="3">
    <source>
        <dbReference type="Proteomes" id="UP000006556"/>
    </source>
</evidence>
<gene>
    <name evidence="2" type="ordered locus">PTH_0174</name>
</gene>
<name>A5D5Z0_PELTS</name>
<sequence>MGKVELSETAIGFPREAGHHVKPGFTWPSGGKTANQVCRKPPHRLDVENCKRPGLLQQFKNPGGTTVPACDLGRVLKEIFLSERKGVRPQRFKGTGVAA</sequence>